<dbReference type="TCDB" id="1.C.39.15.2">
    <property type="family name" value="the membrane attack complex/perforin (macpf) family"/>
</dbReference>
<reference evidence="1 2" key="1">
    <citation type="journal article" date="2011" name="Science">
        <title>The ecoresponsive genome of Daphnia pulex.</title>
        <authorList>
            <person name="Colbourne J.K."/>
            <person name="Pfrender M.E."/>
            <person name="Gilbert D."/>
            <person name="Thomas W.K."/>
            <person name="Tucker A."/>
            <person name="Oakley T.H."/>
            <person name="Tokishita S."/>
            <person name="Aerts A."/>
            <person name="Arnold G.J."/>
            <person name="Basu M.K."/>
            <person name="Bauer D.J."/>
            <person name="Caceres C.E."/>
            <person name="Carmel L."/>
            <person name="Casola C."/>
            <person name="Choi J.H."/>
            <person name="Detter J.C."/>
            <person name="Dong Q."/>
            <person name="Dusheyko S."/>
            <person name="Eads B.D."/>
            <person name="Frohlich T."/>
            <person name="Geiler-Samerotte K.A."/>
            <person name="Gerlach D."/>
            <person name="Hatcher P."/>
            <person name="Jogdeo S."/>
            <person name="Krijgsveld J."/>
            <person name="Kriventseva E.V."/>
            <person name="Kultz D."/>
            <person name="Laforsch C."/>
            <person name="Lindquist E."/>
            <person name="Lopez J."/>
            <person name="Manak J.R."/>
            <person name="Muller J."/>
            <person name="Pangilinan J."/>
            <person name="Patwardhan R.P."/>
            <person name="Pitluck S."/>
            <person name="Pritham E.J."/>
            <person name="Rechtsteiner A."/>
            <person name="Rho M."/>
            <person name="Rogozin I.B."/>
            <person name="Sakarya O."/>
            <person name="Salamov A."/>
            <person name="Schaack S."/>
            <person name="Shapiro H."/>
            <person name="Shiga Y."/>
            <person name="Skalitzky C."/>
            <person name="Smith Z."/>
            <person name="Souvorov A."/>
            <person name="Sung W."/>
            <person name="Tang Z."/>
            <person name="Tsuchiya D."/>
            <person name="Tu H."/>
            <person name="Vos H."/>
            <person name="Wang M."/>
            <person name="Wolf Y.I."/>
            <person name="Yamagata H."/>
            <person name="Yamada T."/>
            <person name="Ye Y."/>
            <person name="Shaw J.R."/>
            <person name="Andrews J."/>
            <person name="Crease T.J."/>
            <person name="Tang H."/>
            <person name="Lucas S.M."/>
            <person name="Robertson H.M."/>
            <person name="Bork P."/>
            <person name="Koonin E.V."/>
            <person name="Zdobnov E.M."/>
            <person name="Grigoriev I.V."/>
            <person name="Lynch M."/>
            <person name="Boore J.L."/>
        </authorList>
    </citation>
    <scope>NUCLEOTIDE SEQUENCE [LARGE SCALE GENOMIC DNA]</scope>
</reference>
<dbReference type="OMA" id="QYLYSRP"/>
<evidence type="ECO:0000313" key="1">
    <source>
        <dbReference type="EMBL" id="EFX87956.1"/>
    </source>
</evidence>
<dbReference type="eggNOG" id="ENOG502QU9D">
    <property type="taxonomic scope" value="Eukaryota"/>
</dbReference>
<organism evidence="1 2">
    <name type="scientific">Daphnia pulex</name>
    <name type="common">Water flea</name>
    <dbReference type="NCBI Taxonomy" id="6669"/>
    <lineage>
        <taxon>Eukaryota</taxon>
        <taxon>Metazoa</taxon>
        <taxon>Ecdysozoa</taxon>
        <taxon>Arthropoda</taxon>
        <taxon>Crustacea</taxon>
        <taxon>Branchiopoda</taxon>
        <taxon>Diplostraca</taxon>
        <taxon>Cladocera</taxon>
        <taxon>Anomopoda</taxon>
        <taxon>Daphniidae</taxon>
        <taxon>Daphnia</taxon>
    </lineage>
</organism>
<proteinExistence type="predicted"/>
<evidence type="ECO:0000313" key="2">
    <source>
        <dbReference type="Proteomes" id="UP000000305"/>
    </source>
</evidence>
<dbReference type="KEGG" id="dpx:DAPPUDRAFT_311415"/>
<dbReference type="FunCoup" id="E9FWU7">
    <property type="interactions" value="85"/>
</dbReference>
<name>E9FWU7_DAPPU</name>
<dbReference type="AlphaFoldDB" id="E9FWU7"/>
<dbReference type="STRING" id="6669.E9FWU7"/>
<dbReference type="EMBL" id="GL732526">
    <property type="protein sequence ID" value="EFX87956.1"/>
    <property type="molecule type" value="Genomic_DNA"/>
</dbReference>
<protein>
    <recommendedName>
        <fullName evidence="3">MACPF domain-containing protein</fullName>
    </recommendedName>
</protein>
<sequence>MDRSVRLHLCRDTEALMIRFLSGFTVDGLSKPWWAFAAAWKKHVLPRIYGVPATYLSDDYIYLLVRIEKRSIVGSINGSMLLEPDLLAKLPSPDAGGKLDAVTKPWRSAVEFFVQFGTHVITDYSAGDALFQVIVYDASSLPLLSEKMLQLRAHVEQFNPVNATKLDWNNLLLKHSTPVHVGKLQLISGNRTLINWLESRLAVSTLPETIPSSIRLLGAPVLFNLFYRQMQPRAVLSMNMAAITKAIPEMSLRTWLDDILINLLRMWEYNM</sequence>
<gene>
    <name evidence="1" type="ORF">DAPPUDRAFT_311415</name>
</gene>
<dbReference type="InParanoid" id="E9FWU7"/>
<evidence type="ECO:0008006" key="3">
    <source>
        <dbReference type="Google" id="ProtNLM"/>
    </source>
</evidence>
<dbReference type="HOGENOM" id="CLU_1027659_0_0_1"/>
<accession>E9FWU7</accession>
<keyword evidence="2" id="KW-1185">Reference proteome</keyword>
<dbReference type="Proteomes" id="UP000000305">
    <property type="component" value="Unassembled WGS sequence"/>
</dbReference>
<dbReference type="OrthoDB" id="10060229at2759"/>